<evidence type="ECO:0000313" key="2">
    <source>
        <dbReference type="EMBL" id="WAR15507.1"/>
    </source>
</evidence>
<accession>A0ABY7F367</accession>
<reference evidence="2" key="1">
    <citation type="submission" date="2022-11" db="EMBL/GenBank/DDBJ databases">
        <title>Centuries of genome instability and evolution in soft-shell clam transmissible cancer (bioRxiv).</title>
        <authorList>
            <person name="Hart S.F.M."/>
            <person name="Yonemitsu M.A."/>
            <person name="Giersch R.M."/>
            <person name="Beal B.F."/>
            <person name="Arriagada G."/>
            <person name="Davis B.W."/>
            <person name="Ostrander E.A."/>
            <person name="Goff S.P."/>
            <person name="Metzger M.J."/>
        </authorList>
    </citation>
    <scope>NUCLEOTIDE SEQUENCE</scope>
    <source>
        <strain evidence="2">MELC-2E11</strain>
        <tissue evidence="2">Siphon/mantle</tissue>
    </source>
</reference>
<name>A0ABY7F367_MYAAR</name>
<feature type="non-terminal residue" evidence="2">
    <location>
        <position position="1"/>
    </location>
</feature>
<organism evidence="2 3">
    <name type="scientific">Mya arenaria</name>
    <name type="common">Soft-shell clam</name>
    <dbReference type="NCBI Taxonomy" id="6604"/>
    <lineage>
        <taxon>Eukaryota</taxon>
        <taxon>Metazoa</taxon>
        <taxon>Spiralia</taxon>
        <taxon>Lophotrochozoa</taxon>
        <taxon>Mollusca</taxon>
        <taxon>Bivalvia</taxon>
        <taxon>Autobranchia</taxon>
        <taxon>Heteroconchia</taxon>
        <taxon>Euheterodonta</taxon>
        <taxon>Imparidentia</taxon>
        <taxon>Neoheterodontei</taxon>
        <taxon>Myida</taxon>
        <taxon>Myoidea</taxon>
        <taxon>Myidae</taxon>
        <taxon>Mya</taxon>
    </lineage>
</organism>
<proteinExistence type="predicted"/>
<feature type="compositionally biased region" description="Polar residues" evidence="1">
    <location>
        <begin position="21"/>
        <end position="35"/>
    </location>
</feature>
<feature type="region of interest" description="Disordered" evidence="1">
    <location>
        <begin position="1"/>
        <end position="37"/>
    </location>
</feature>
<protein>
    <submittedName>
        <fullName evidence="2">Uncharacterized protein</fullName>
    </submittedName>
</protein>
<evidence type="ECO:0000256" key="1">
    <source>
        <dbReference type="SAM" id="MobiDB-lite"/>
    </source>
</evidence>
<keyword evidence="3" id="KW-1185">Reference proteome</keyword>
<sequence length="232" mass="26553">MHDYENEQNSGEGKETDEIDSSMTNHGINNNTLDNDLTYRQDKTTQENECANESRVDIETNIVLLAHKSKTEHTIELTGEKAGKENSKEDNSIKVDTRTEHHMNNNRNDNNQNNYHVETAADVIQVNNDQVNERISDNVSSNVEQNNANELHVDNNVCQIDKNEERNVLTDMLSLMSTANLTQGLSRKFIMKKWKCYACIKLKEKGQQFVSSGQRKVICHVMIDDKLFDHAL</sequence>
<dbReference type="Proteomes" id="UP001164746">
    <property type="component" value="Chromosome 9"/>
</dbReference>
<evidence type="ECO:0000313" key="3">
    <source>
        <dbReference type="Proteomes" id="UP001164746"/>
    </source>
</evidence>
<dbReference type="EMBL" id="CP111020">
    <property type="protein sequence ID" value="WAR15507.1"/>
    <property type="molecule type" value="Genomic_DNA"/>
</dbReference>
<gene>
    <name evidence="2" type="ORF">MAR_005612</name>
</gene>